<proteinExistence type="predicted"/>
<feature type="region of interest" description="Disordered" evidence="1">
    <location>
        <begin position="40"/>
        <end position="96"/>
    </location>
</feature>
<feature type="compositionally biased region" description="Polar residues" evidence="1">
    <location>
        <begin position="72"/>
        <end position="95"/>
    </location>
</feature>
<name>A0A0W8F5V1_9ZZZZ</name>
<reference evidence="2" key="1">
    <citation type="journal article" date="2015" name="Proc. Natl. Acad. Sci. U.S.A.">
        <title>Networks of energetic and metabolic interactions define dynamics in microbial communities.</title>
        <authorList>
            <person name="Embree M."/>
            <person name="Liu J.K."/>
            <person name="Al-Bassam M.M."/>
            <person name="Zengler K."/>
        </authorList>
    </citation>
    <scope>NUCLEOTIDE SEQUENCE</scope>
</reference>
<dbReference type="AlphaFoldDB" id="A0A0W8F5V1"/>
<sequence>MRWILILLMALSLLAFAQAMSGTDKVQKVGGDFGRAWLEKNLGPKSSPPAAGSQSNLSEADPLSEDWLGITSPFSAGNETNDKPQNGSKQDSPYSVNRIMTPVHEIDASWNQSSAFAGLPEPDKNGLINGIPAEMYYSIGPAYFDF</sequence>
<evidence type="ECO:0000313" key="2">
    <source>
        <dbReference type="EMBL" id="KUG16262.1"/>
    </source>
</evidence>
<protein>
    <submittedName>
        <fullName evidence="2">Uncharacterized protein</fullName>
    </submittedName>
</protein>
<comment type="caution">
    <text evidence="2">The sequence shown here is derived from an EMBL/GenBank/DDBJ whole genome shotgun (WGS) entry which is preliminary data.</text>
</comment>
<dbReference type="EMBL" id="LNQE01001504">
    <property type="protein sequence ID" value="KUG16262.1"/>
    <property type="molecule type" value="Genomic_DNA"/>
</dbReference>
<evidence type="ECO:0000256" key="1">
    <source>
        <dbReference type="SAM" id="MobiDB-lite"/>
    </source>
</evidence>
<organism evidence="2">
    <name type="scientific">hydrocarbon metagenome</name>
    <dbReference type="NCBI Taxonomy" id="938273"/>
    <lineage>
        <taxon>unclassified sequences</taxon>
        <taxon>metagenomes</taxon>
        <taxon>ecological metagenomes</taxon>
    </lineage>
</organism>
<accession>A0A0W8F5V1</accession>
<gene>
    <name evidence="2" type="ORF">ASZ90_014049</name>
</gene>